<proteinExistence type="predicted"/>
<reference evidence="6" key="1">
    <citation type="journal article" date="2019" name="Int. J. Syst. Evol. Microbiol.">
        <title>The Global Catalogue of Microorganisms (GCM) 10K type strain sequencing project: providing services to taxonomists for standard genome sequencing and annotation.</title>
        <authorList>
            <consortium name="The Broad Institute Genomics Platform"/>
            <consortium name="The Broad Institute Genome Sequencing Center for Infectious Disease"/>
            <person name="Wu L."/>
            <person name="Ma J."/>
        </authorList>
    </citation>
    <scope>NUCLEOTIDE SEQUENCE [LARGE SCALE GENOMIC DNA]</scope>
    <source>
        <strain evidence="6">CCUG 63287</strain>
    </source>
</reference>
<name>A0ABV9JFR0_9LACT</name>
<keyword evidence="5" id="KW-0132">Cell division</keyword>
<dbReference type="GO" id="GO:0051301">
    <property type="term" value="P:cell division"/>
    <property type="evidence" value="ECO:0007669"/>
    <property type="project" value="UniProtKB-KW"/>
</dbReference>
<dbReference type="EMBL" id="JBHSGD010000004">
    <property type="protein sequence ID" value="MFC4652159.1"/>
    <property type="molecule type" value="Genomic_DNA"/>
</dbReference>
<keyword evidence="5" id="KW-0131">Cell cycle</keyword>
<dbReference type="Pfam" id="PF18708">
    <property type="entry name" value="MapZ_C2"/>
    <property type="match status" value="1"/>
</dbReference>
<feature type="region of interest" description="Disordered" evidence="1">
    <location>
        <begin position="72"/>
        <end position="124"/>
    </location>
</feature>
<evidence type="ECO:0000313" key="5">
    <source>
        <dbReference type="EMBL" id="MFC4652159.1"/>
    </source>
</evidence>
<feature type="transmembrane region" description="Helical" evidence="2">
    <location>
        <begin position="266"/>
        <end position="285"/>
    </location>
</feature>
<protein>
    <submittedName>
        <fullName evidence="5">Cell division site-positioning protein MapZ family protein</fullName>
    </submittedName>
</protein>
<feature type="region of interest" description="Disordered" evidence="1">
    <location>
        <begin position="152"/>
        <end position="200"/>
    </location>
</feature>
<accession>A0ABV9JFR0</accession>
<dbReference type="InterPro" id="IPR040532">
    <property type="entry name" value="MapZ_C2"/>
</dbReference>
<feature type="region of interest" description="Disordered" evidence="1">
    <location>
        <begin position="235"/>
        <end position="259"/>
    </location>
</feature>
<dbReference type="Pfam" id="PF18041">
    <property type="entry name" value="MapZ_EC1"/>
    <property type="match status" value="1"/>
</dbReference>
<comment type="caution">
    <text evidence="5">The sequence shown here is derived from an EMBL/GenBank/DDBJ whole genome shotgun (WGS) entry which is preliminary data.</text>
</comment>
<keyword evidence="2" id="KW-1133">Transmembrane helix</keyword>
<feature type="domain" description="MapZ extracellular" evidence="3">
    <location>
        <begin position="295"/>
        <end position="412"/>
    </location>
</feature>
<dbReference type="Proteomes" id="UP001595987">
    <property type="component" value="Unassembled WGS sequence"/>
</dbReference>
<keyword evidence="2" id="KW-0812">Transmembrane</keyword>
<feature type="compositionally biased region" description="Polar residues" evidence="1">
    <location>
        <begin position="181"/>
        <end position="193"/>
    </location>
</feature>
<evidence type="ECO:0000313" key="6">
    <source>
        <dbReference type="Proteomes" id="UP001595987"/>
    </source>
</evidence>
<evidence type="ECO:0000256" key="2">
    <source>
        <dbReference type="SAM" id="Phobius"/>
    </source>
</evidence>
<dbReference type="RefSeq" id="WP_213533276.1">
    <property type="nucleotide sequence ID" value="NZ_BOVQ01000002.1"/>
</dbReference>
<organism evidence="5 6">
    <name type="scientific">Lactococcus nasutitermitis</name>
    <dbReference type="NCBI Taxonomy" id="1652957"/>
    <lineage>
        <taxon>Bacteria</taxon>
        <taxon>Bacillati</taxon>
        <taxon>Bacillota</taxon>
        <taxon>Bacilli</taxon>
        <taxon>Lactobacillales</taxon>
        <taxon>Streptococcaceae</taxon>
        <taxon>Lactococcus</taxon>
    </lineage>
</organism>
<evidence type="ECO:0000259" key="4">
    <source>
        <dbReference type="Pfam" id="PF18708"/>
    </source>
</evidence>
<keyword evidence="6" id="KW-1185">Reference proteome</keyword>
<dbReference type="InterPro" id="IPR041295">
    <property type="entry name" value="MapZ_EC1"/>
</dbReference>
<feature type="compositionally biased region" description="Basic and acidic residues" evidence="1">
    <location>
        <begin position="169"/>
        <end position="178"/>
    </location>
</feature>
<gene>
    <name evidence="5" type="ORF">ACFO26_04495</name>
</gene>
<feature type="compositionally biased region" description="Basic and acidic residues" evidence="1">
    <location>
        <begin position="72"/>
        <end position="105"/>
    </location>
</feature>
<keyword evidence="2" id="KW-0472">Membrane</keyword>
<evidence type="ECO:0000259" key="3">
    <source>
        <dbReference type="Pfam" id="PF18041"/>
    </source>
</evidence>
<sequence>MANKKKKNSKKQIGEKSLKLQDMQNFTVGEIVEKSKRVEQENKTNENVLDKYIRQHRDEIEKVKSENLDTFIQDERQKLEKKTDKTDTKNLTELSKKVESEKEVLTEETVSDSSVKTSEDVKTDKPAFDEVKISNPNVVPVILSADAMNLEDADKEKSVNDEEVASSEVSDKNEKAPEVEATSSDETVKNTENIENDEKVTDSSVKKPIFDKVKIADPTDTLAALTIDKVLPERSSKNTAATQKEADKQQTEQVIDNQTKSHKTPIIIGACAVVLLLALATGFALNNKNAHKPETAKTTVTSKSASKQKSEKFNKNYAAFFTNSQHTALKNSNFTKISTLEKEATTTQEKKDYTALKTQIAAIQTVNGLFEKDAIVNGKFANTVKLKNKVTIPATPKTSNKALNTLLAEAIALANKQQATLASSTKTSTSQSSQSQKSANTQSSASASSASSTTTKTENTTGTSSAASTTTQAVTVDSSNARIQPQANLDLGNPAFTWNAGIEQMVLDKCRARGYITGNDYILVPTAIHTTNGTQGFPAGIVSGYYNLYRSDGTYLVSINDKTGYFVGNGAGHASGLDY</sequence>
<feature type="region of interest" description="Disordered" evidence="1">
    <location>
        <begin position="424"/>
        <end position="479"/>
    </location>
</feature>
<feature type="domain" description="MapZ extracellular C-terminal" evidence="4">
    <location>
        <begin position="489"/>
        <end position="569"/>
    </location>
</feature>
<evidence type="ECO:0000256" key="1">
    <source>
        <dbReference type="SAM" id="MobiDB-lite"/>
    </source>
</evidence>